<dbReference type="Pfam" id="PF01535">
    <property type="entry name" value="PPR"/>
    <property type="match status" value="1"/>
</dbReference>
<name>A0A0J8CMT1_BETVV</name>
<dbReference type="Pfam" id="PF12854">
    <property type="entry name" value="PPR_1"/>
    <property type="match status" value="1"/>
</dbReference>
<sequence>MPSFGSRNYHSKSSKNILSLYNQCLTIPHLKQIQSHLIISGTISDAYAAGKLVSAFANHRSHLSHAYKLLIHSPNRSNYMWNSLIKLFIDNNEPIKAISLYKNMFASGSYPNNYTFSFILRASNCLCDLPLGLMLHSQCIKLGWESYDFIQNGLIHFYAMCDAIEMCRKLFDVSATKDVVTWTAVINGYVKVGRVEDARELFDRMPERNVVSWSAMITGYAQMGFFKEALELFNDMQMSGFRPNHSSVVGALSACASLGALDQGRWIHVYVDRNNMELDVKLGTALVDMYAKCGCIEMANRVFEDMPSKDVFAFTSLISAFSNHGQSERAIELFKRMQRGEVKPNGVTFICVLSACSRMGLIEEGLEIFDTMKYRYGIDPGIEHYSCLIDLLARSGMLQEAEQLMRKMSMVPDSYALGAMLNACRVFDNVELGEEIVKQLIEKGLDYSGVHTLLSNIYASAEKWDGVMKVRERMQEKMVRKVPGCSSVEVDGVVSEFGAGQMCNKQMKDIMLPLLQMDKHLRSFLRDHNNIVLAPETT</sequence>
<accession>A0A0J8CMT1</accession>
<dbReference type="PROSITE" id="PS51375">
    <property type="entry name" value="PPR"/>
    <property type="match status" value="5"/>
</dbReference>
<dbReference type="Pfam" id="PF20431">
    <property type="entry name" value="E_motif"/>
    <property type="match status" value="1"/>
</dbReference>
<dbReference type="SUPFAM" id="SSF48452">
    <property type="entry name" value="TPR-like"/>
    <property type="match status" value="1"/>
</dbReference>
<dbReference type="OMA" id="IEPGVQH"/>
<dbReference type="Gramene" id="KMT13353">
    <property type="protein sequence ID" value="KMT13353"/>
    <property type="gene ID" value="BVRB_4g084440"/>
</dbReference>
<feature type="repeat" description="PPR" evidence="2">
    <location>
        <begin position="310"/>
        <end position="344"/>
    </location>
</feature>
<dbReference type="InterPro" id="IPR046848">
    <property type="entry name" value="E_motif"/>
</dbReference>
<dbReference type="InterPro" id="IPR002885">
    <property type="entry name" value="PPR_rpt"/>
</dbReference>
<keyword evidence="4" id="KW-1185">Reference proteome</keyword>
<dbReference type="eggNOG" id="KOG4197">
    <property type="taxonomic scope" value="Eukaryota"/>
</dbReference>
<dbReference type="AlphaFoldDB" id="A0A0J8CMT1"/>
<evidence type="ECO:0000256" key="2">
    <source>
        <dbReference type="PROSITE-ProRule" id="PRU00708"/>
    </source>
</evidence>
<dbReference type="GO" id="GO:0009451">
    <property type="term" value="P:RNA modification"/>
    <property type="evidence" value="ECO:0007669"/>
    <property type="project" value="InterPro"/>
</dbReference>
<dbReference type="InterPro" id="IPR011990">
    <property type="entry name" value="TPR-like_helical_dom_sf"/>
</dbReference>
<dbReference type="PANTHER" id="PTHR47926:SF416">
    <property type="entry name" value="(WILD MALAYSIAN BANANA) HYPOTHETICAL PROTEIN"/>
    <property type="match status" value="1"/>
</dbReference>
<dbReference type="Proteomes" id="UP000035740">
    <property type="component" value="Chromosome 4"/>
</dbReference>
<dbReference type="FunFam" id="1.25.40.10:FF:000090">
    <property type="entry name" value="Pentatricopeptide repeat-containing protein, chloroplastic"/>
    <property type="match status" value="1"/>
</dbReference>
<organism evidence="3 4">
    <name type="scientific">Beta vulgaris subsp. vulgaris</name>
    <name type="common">Beet</name>
    <dbReference type="NCBI Taxonomy" id="3555"/>
    <lineage>
        <taxon>Eukaryota</taxon>
        <taxon>Viridiplantae</taxon>
        <taxon>Streptophyta</taxon>
        <taxon>Embryophyta</taxon>
        <taxon>Tracheophyta</taxon>
        <taxon>Spermatophyta</taxon>
        <taxon>Magnoliopsida</taxon>
        <taxon>eudicotyledons</taxon>
        <taxon>Gunneridae</taxon>
        <taxon>Pentapetalae</taxon>
        <taxon>Caryophyllales</taxon>
        <taxon>Chenopodiaceae</taxon>
        <taxon>Betoideae</taxon>
        <taxon>Beta</taxon>
    </lineage>
</organism>
<dbReference type="KEGG" id="bvg:104891235"/>
<dbReference type="Pfam" id="PF13041">
    <property type="entry name" value="PPR_2"/>
    <property type="match status" value="3"/>
</dbReference>
<evidence type="ECO:0000313" key="3">
    <source>
        <dbReference type="EMBL" id="KMT13353.1"/>
    </source>
</evidence>
<dbReference type="EMBL" id="KQ090076">
    <property type="protein sequence ID" value="KMT13353.1"/>
    <property type="molecule type" value="Genomic_DNA"/>
</dbReference>
<proteinExistence type="predicted"/>
<evidence type="ECO:0000256" key="1">
    <source>
        <dbReference type="ARBA" id="ARBA00022737"/>
    </source>
</evidence>
<dbReference type="GO" id="GO:0003723">
    <property type="term" value="F:RNA binding"/>
    <property type="evidence" value="ECO:0007669"/>
    <property type="project" value="InterPro"/>
</dbReference>
<dbReference type="FunFam" id="1.25.40.10:FF:000348">
    <property type="entry name" value="Pentatricopeptide repeat-containing protein chloroplastic"/>
    <property type="match status" value="1"/>
</dbReference>
<feature type="repeat" description="PPR" evidence="2">
    <location>
        <begin position="345"/>
        <end position="375"/>
    </location>
</feature>
<dbReference type="InterPro" id="IPR046960">
    <property type="entry name" value="PPR_At4g14850-like_plant"/>
</dbReference>
<feature type="repeat" description="PPR" evidence="2">
    <location>
        <begin position="209"/>
        <end position="243"/>
    </location>
</feature>
<dbReference type="Gene3D" id="1.25.40.10">
    <property type="entry name" value="Tetratricopeptide repeat domain"/>
    <property type="match status" value="3"/>
</dbReference>
<dbReference type="NCBIfam" id="TIGR00756">
    <property type="entry name" value="PPR"/>
    <property type="match status" value="6"/>
</dbReference>
<dbReference type="OrthoDB" id="185373at2759"/>
<protein>
    <submittedName>
        <fullName evidence="3">Uncharacterized protein</fullName>
    </submittedName>
</protein>
<feature type="repeat" description="PPR" evidence="2">
    <location>
        <begin position="178"/>
        <end position="208"/>
    </location>
</feature>
<reference evidence="3 4" key="1">
    <citation type="journal article" date="2014" name="Nature">
        <title>The genome of the recently domesticated crop plant sugar beet (Beta vulgaris).</title>
        <authorList>
            <person name="Dohm J.C."/>
            <person name="Minoche A.E."/>
            <person name="Holtgrawe D."/>
            <person name="Capella-Gutierrez S."/>
            <person name="Zakrzewski F."/>
            <person name="Tafer H."/>
            <person name="Rupp O."/>
            <person name="Sorensen T.R."/>
            <person name="Stracke R."/>
            <person name="Reinhardt R."/>
            <person name="Goesmann A."/>
            <person name="Kraft T."/>
            <person name="Schulz B."/>
            <person name="Stadler P.F."/>
            <person name="Schmidt T."/>
            <person name="Gabaldon T."/>
            <person name="Lehrach H."/>
            <person name="Weisshaar B."/>
            <person name="Himmelbauer H."/>
        </authorList>
    </citation>
    <scope>NUCLEOTIDE SEQUENCE [LARGE SCALE GENOMIC DNA]</scope>
    <source>
        <tissue evidence="3">Taproot</tissue>
    </source>
</reference>
<dbReference type="PANTHER" id="PTHR47926">
    <property type="entry name" value="PENTATRICOPEPTIDE REPEAT-CONTAINING PROTEIN"/>
    <property type="match status" value="1"/>
</dbReference>
<feature type="repeat" description="PPR" evidence="2">
    <location>
        <begin position="77"/>
        <end position="111"/>
    </location>
</feature>
<evidence type="ECO:0000313" key="4">
    <source>
        <dbReference type="Proteomes" id="UP000035740"/>
    </source>
</evidence>
<gene>
    <name evidence="3" type="ORF">BVRB_4g084440</name>
</gene>
<keyword evidence="1" id="KW-0677">Repeat</keyword>